<evidence type="ECO:0000256" key="15">
    <source>
        <dbReference type="ARBA" id="ARBA00079588"/>
    </source>
</evidence>
<evidence type="ECO:0000256" key="1">
    <source>
        <dbReference type="ARBA" id="ARBA00001971"/>
    </source>
</evidence>
<protein>
    <recommendedName>
        <fullName evidence="14">Steroid C26-monooxygenase</fullName>
    </recommendedName>
    <alternativeName>
        <fullName evidence="15">Cholest-4-en-3-one C26-monooxygenase</fullName>
    </alternativeName>
    <alternativeName>
        <fullName evidence="17">Cholesterol C26-monooxygenase</fullName>
    </alternativeName>
    <alternativeName>
        <fullName evidence="16">Steroid C27-monooxygenase</fullName>
    </alternativeName>
</protein>
<dbReference type="GO" id="GO:0008203">
    <property type="term" value="P:cholesterol metabolic process"/>
    <property type="evidence" value="ECO:0007669"/>
    <property type="project" value="UniProtKB-KW"/>
</dbReference>
<evidence type="ECO:0000256" key="4">
    <source>
        <dbReference type="ARBA" id="ARBA00022617"/>
    </source>
</evidence>
<evidence type="ECO:0000256" key="17">
    <source>
        <dbReference type="ARBA" id="ARBA00083909"/>
    </source>
</evidence>
<sequence length="392" mass="43931">MDLPVIPLPRDARCPLHPPAEFDAWRDAGLQQAMWHGQLFWVVNRYSDIRASLTDPRVSAGFSSFEQQIQDNADIPLVFARMDDPEHNRLRRMMTSDFTARRVTEMRPHIQELVDGFLQTMVEKGAPADLVRDLALPVPSMVICRLLGVPYADHEFFEVNSAKSLDMSIPEEDRVAGSAVVYEYISELLRRKHNEPGDDLITRLAARVEEGEMSHATAAMTGFIMLQAGHETTASMIALGALTLIQHPEAFQRLSNTEDPAVIANAVDELMRYLSVVHSLVERTALEDMTIGGQQVRAGDRLLMNIPAGNWDPEYAENPDVFDIDRNTRGHLGFGYGVHQCIGLNLARAELQIALSSLARRMPDLRLAVTPAQLEFKSDHAIYGIRELPVTW</sequence>
<dbReference type="InterPro" id="IPR036396">
    <property type="entry name" value="Cyt_P450_sf"/>
</dbReference>
<dbReference type="Pfam" id="PF00067">
    <property type="entry name" value="p450"/>
    <property type="match status" value="1"/>
</dbReference>
<dbReference type="InterPro" id="IPR001128">
    <property type="entry name" value="Cyt_P450"/>
</dbReference>
<dbReference type="KEGG" id="mrh:MycrhN_1150"/>
<keyword evidence="7 18" id="KW-0560">Oxidoreductase</keyword>
<accession>G8RW33</accession>
<evidence type="ECO:0000256" key="10">
    <source>
        <dbReference type="ARBA" id="ARBA00023098"/>
    </source>
</evidence>
<dbReference type="eggNOG" id="COG2124">
    <property type="taxonomic scope" value="Bacteria"/>
</dbReference>
<proteinExistence type="inferred from homology"/>
<evidence type="ECO:0000256" key="7">
    <source>
        <dbReference type="ARBA" id="ARBA00023002"/>
    </source>
</evidence>
<evidence type="ECO:0000313" key="20">
    <source>
        <dbReference type="Proteomes" id="UP000005442"/>
    </source>
</evidence>
<keyword evidence="6" id="KW-0442">Lipid degradation</keyword>
<keyword evidence="20" id="KW-1185">Reference proteome</keyword>
<dbReference type="GO" id="GO:0016042">
    <property type="term" value="P:lipid catabolic process"/>
    <property type="evidence" value="ECO:0007669"/>
    <property type="project" value="UniProtKB-KW"/>
</dbReference>
<evidence type="ECO:0000256" key="3">
    <source>
        <dbReference type="ARBA" id="ARBA00022548"/>
    </source>
</evidence>
<evidence type="ECO:0000256" key="18">
    <source>
        <dbReference type="RuleBase" id="RU000461"/>
    </source>
</evidence>
<dbReference type="InterPro" id="IPR002397">
    <property type="entry name" value="Cyt_P450_B"/>
</dbReference>
<dbReference type="Proteomes" id="UP000005442">
    <property type="component" value="Chromosome"/>
</dbReference>
<evidence type="ECO:0000256" key="6">
    <source>
        <dbReference type="ARBA" id="ARBA00022963"/>
    </source>
</evidence>
<dbReference type="AlphaFoldDB" id="G8RW33"/>
<evidence type="ECO:0000256" key="9">
    <source>
        <dbReference type="ARBA" id="ARBA00023033"/>
    </source>
</evidence>
<keyword evidence="10" id="KW-0443">Lipid metabolism</keyword>
<dbReference type="Gene3D" id="1.10.630.10">
    <property type="entry name" value="Cytochrome P450"/>
    <property type="match status" value="1"/>
</dbReference>
<comment type="similarity">
    <text evidence="2 18">Belongs to the cytochrome P450 family.</text>
</comment>
<dbReference type="GO" id="GO:0005506">
    <property type="term" value="F:iron ion binding"/>
    <property type="evidence" value="ECO:0007669"/>
    <property type="project" value="InterPro"/>
</dbReference>
<dbReference type="CDD" id="cd11030">
    <property type="entry name" value="CYP105-like"/>
    <property type="match status" value="1"/>
</dbReference>
<comment type="pathway">
    <text evidence="13">Steroid metabolism; cholesterol degradation.</text>
</comment>
<organism evidence="19 20">
    <name type="scientific">Mycolicibacterium rhodesiae (strain NBB3)</name>
    <name type="common">Mycobacterium rhodesiae</name>
    <dbReference type="NCBI Taxonomy" id="710685"/>
    <lineage>
        <taxon>Bacteria</taxon>
        <taxon>Bacillati</taxon>
        <taxon>Actinomycetota</taxon>
        <taxon>Actinomycetes</taxon>
        <taxon>Mycobacteriales</taxon>
        <taxon>Mycobacteriaceae</taxon>
        <taxon>Mycolicibacterium</taxon>
    </lineage>
</organism>
<name>G8RW33_MYCRN</name>
<keyword evidence="11" id="KW-1207">Sterol metabolism</keyword>
<dbReference type="SUPFAM" id="SSF48264">
    <property type="entry name" value="Cytochrome P450"/>
    <property type="match status" value="1"/>
</dbReference>
<dbReference type="EMBL" id="CP003169">
    <property type="protein sequence ID" value="AEV71774.1"/>
    <property type="molecule type" value="Genomic_DNA"/>
</dbReference>
<dbReference type="GO" id="GO:0020037">
    <property type="term" value="F:heme binding"/>
    <property type="evidence" value="ECO:0007669"/>
    <property type="project" value="InterPro"/>
</dbReference>
<keyword evidence="8 18" id="KW-0408">Iron</keyword>
<evidence type="ECO:0000256" key="14">
    <source>
        <dbReference type="ARBA" id="ARBA00070775"/>
    </source>
</evidence>
<evidence type="ECO:0000256" key="5">
    <source>
        <dbReference type="ARBA" id="ARBA00022723"/>
    </source>
</evidence>
<keyword evidence="3" id="KW-0153">Cholesterol metabolism</keyword>
<dbReference type="STRING" id="710685.MycrhN_1150"/>
<dbReference type="PRINTS" id="PR00385">
    <property type="entry name" value="P450"/>
</dbReference>
<reference evidence="19 20" key="1">
    <citation type="submission" date="2011-12" db="EMBL/GenBank/DDBJ databases">
        <title>Complete sequence of Mycobacterium rhodesiae NBB3.</title>
        <authorList>
            <consortium name="US DOE Joint Genome Institute"/>
            <person name="Lucas S."/>
            <person name="Han J."/>
            <person name="Lapidus A."/>
            <person name="Cheng J.-F."/>
            <person name="Goodwin L."/>
            <person name="Pitluck S."/>
            <person name="Peters L."/>
            <person name="Mikhailova N."/>
            <person name="Gu W."/>
            <person name="Detter J.C."/>
            <person name="Han C."/>
            <person name="Tapia R."/>
            <person name="Land M."/>
            <person name="Hauser L."/>
            <person name="Kyrpides N."/>
            <person name="Ivanova N."/>
            <person name="Pagani I."/>
            <person name="Mattes T."/>
            <person name="Holmes A."/>
            <person name="Rutledge P."/>
            <person name="Paulsen I."/>
            <person name="Coleman N."/>
            <person name="Woyke T."/>
        </authorList>
    </citation>
    <scope>NUCLEOTIDE SEQUENCE [LARGE SCALE GENOMIC DNA]</scope>
    <source>
        <strain evidence="19 20">NBB3</strain>
    </source>
</reference>
<evidence type="ECO:0000256" key="2">
    <source>
        <dbReference type="ARBA" id="ARBA00010617"/>
    </source>
</evidence>
<keyword evidence="12" id="KW-0753">Steroid metabolism</keyword>
<dbReference type="PATRIC" id="fig|710685.3.peg.1159"/>
<dbReference type="PANTHER" id="PTHR46696:SF1">
    <property type="entry name" value="CYTOCHROME P450 YJIB-RELATED"/>
    <property type="match status" value="1"/>
</dbReference>
<dbReference type="GO" id="GO:0016705">
    <property type="term" value="F:oxidoreductase activity, acting on paired donors, with incorporation or reduction of molecular oxygen"/>
    <property type="evidence" value="ECO:0007669"/>
    <property type="project" value="InterPro"/>
</dbReference>
<keyword evidence="5 18" id="KW-0479">Metal-binding</keyword>
<dbReference type="GO" id="GO:0004497">
    <property type="term" value="F:monooxygenase activity"/>
    <property type="evidence" value="ECO:0007669"/>
    <property type="project" value="UniProtKB-KW"/>
</dbReference>
<evidence type="ECO:0000313" key="19">
    <source>
        <dbReference type="EMBL" id="AEV71774.1"/>
    </source>
</evidence>
<dbReference type="PRINTS" id="PR00359">
    <property type="entry name" value="BP450"/>
</dbReference>
<evidence type="ECO:0000256" key="13">
    <source>
        <dbReference type="ARBA" id="ARBA00049645"/>
    </source>
</evidence>
<keyword evidence="9 18" id="KW-0503">Monooxygenase</keyword>
<gene>
    <name evidence="19" type="ordered locus">MycrhN_1150</name>
</gene>
<dbReference type="HOGENOM" id="CLU_033716_1_1_11"/>
<dbReference type="PANTHER" id="PTHR46696">
    <property type="entry name" value="P450, PUTATIVE (EUROFUNG)-RELATED"/>
    <property type="match status" value="1"/>
</dbReference>
<dbReference type="InterPro" id="IPR017972">
    <property type="entry name" value="Cyt_P450_CS"/>
</dbReference>
<comment type="cofactor">
    <cofactor evidence="1">
        <name>heme</name>
        <dbReference type="ChEBI" id="CHEBI:30413"/>
    </cofactor>
</comment>
<keyword evidence="4 18" id="KW-0349">Heme</keyword>
<dbReference type="RefSeq" id="WP_014209589.1">
    <property type="nucleotide sequence ID" value="NC_016604.1"/>
</dbReference>
<evidence type="ECO:0000256" key="11">
    <source>
        <dbReference type="ARBA" id="ARBA00023166"/>
    </source>
</evidence>
<evidence type="ECO:0000256" key="16">
    <source>
        <dbReference type="ARBA" id="ARBA00082981"/>
    </source>
</evidence>
<dbReference type="OrthoDB" id="3664945at2"/>
<evidence type="ECO:0000256" key="12">
    <source>
        <dbReference type="ARBA" id="ARBA00023221"/>
    </source>
</evidence>
<dbReference type="FunFam" id="1.10.630.10:FF:000018">
    <property type="entry name" value="Cytochrome P450 monooxygenase"/>
    <property type="match status" value="1"/>
</dbReference>
<dbReference type="PROSITE" id="PS00086">
    <property type="entry name" value="CYTOCHROME_P450"/>
    <property type="match status" value="1"/>
</dbReference>
<evidence type="ECO:0000256" key="8">
    <source>
        <dbReference type="ARBA" id="ARBA00023004"/>
    </source>
</evidence>